<dbReference type="PANTHER" id="PTHR44196">
    <property type="entry name" value="DEHYDROGENASE/REDUCTASE SDR FAMILY MEMBER 7B"/>
    <property type="match status" value="1"/>
</dbReference>
<dbReference type="CDD" id="cd05233">
    <property type="entry name" value="SDR_c"/>
    <property type="match status" value="1"/>
</dbReference>
<evidence type="ECO:0000256" key="2">
    <source>
        <dbReference type="ARBA" id="ARBA00023002"/>
    </source>
</evidence>
<dbReference type="GO" id="GO:0016020">
    <property type="term" value="C:membrane"/>
    <property type="evidence" value="ECO:0007669"/>
    <property type="project" value="TreeGrafter"/>
</dbReference>
<protein>
    <submittedName>
        <fullName evidence="5">Short chain dehydrogenase</fullName>
    </submittedName>
</protein>
<evidence type="ECO:0000313" key="5">
    <source>
        <dbReference type="EMBL" id="OZY86690.1"/>
    </source>
</evidence>
<dbReference type="InterPro" id="IPR057326">
    <property type="entry name" value="KR_dom"/>
</dbReference>
<keyword evidence="6" id="KW-1185">Reference proteome</keyword>
<dbReference type="PRINTS" id="PR00080">
    <property type="entry name" value="SDRFAMILY"/>
</dbReference>
<keyword evidence="2" id="KW-0560">Oxidoreductase</keyword>
<dbReference type="AlphaFoldDB" id="A0A266QA37"/>
<evidence type="ECO:0000259" key="4">
    <source>
        <dbReference type="SMART" id="SM00822"/>
    </source>
</evidence>
<feature type="domain" description="Ketoreductase" evidence="4">
    <location>
        <begin position="6"/>
        <end position="190"/>
    </location>
</feature>
<accession>A0A266QA37</accession>
<organism evidence="5 6">
    <name type="scientific">Cellvibrio mixtus</name>
    <dbReference type="NCBI Taxonomy" id="39650"/>
    <lineage>
        <taxon>Bacteria</taxon>
        <taxon>Pseudomonadati</taxon>
        <taxon>Pseudomonadota</taxon>
        <taxon>Gammaproteobacteria</taxon>
        <taxon>Cellvibrionales</taxon>
        <taxon>Cellvibrionaceae</taxon>
        <taxon>Cellvibrio</taxon>
    </lineage>
</organism>
<name>A0A266QA37_9GAMM</name>
<reference evidence="6" key="1">
    <citation type="submission" date="2017-05" db="EMBL/GenBank/DDBJ databases">
        <authorList>
            <person name="Barney B.M."/>
        </authorList>
    </citation>
    <scope>NUCLEOTIDE SEQUENCE [LARGE SCALE GENOMIC DNA]</scope>
    <source>
        <strain evidence="6">PSBB022</strain>
    </source>
</reference>
<proteinExistence type="inferred from homology"/>
<dbReference type="Proteomes" id="UP000216101">
    <property type="component" value="Unassembled WGS sequence"/>
</dbReference>
<dbReference type="PROSITE" id="PS00061">
    <property type="entry name" value="ADH_SHORT"/>
    <property type="match status" value="1"/>
</dbReference>
<evidence type="ECO:0000313" key="6">
    <source>
        <dbReference type="Proteomes" id="UP000216101"/>
    </source>
</evidence>
<gene>
    <name evidence="5" type="ORF">CBP51_06650</name>
</gene>
<dbReference type="NCBIfam" id="NF006565">
    <property type="entry name" value="PRK09072.1"/>
    <property type="match status" value="1"/>
</dbReference>
<evidence type="ECO:0000256" key="3">
    <source>
        <dbReference type="RuleBase" id="RU000363"/>
    </source>
</evidence>
<dbReference type="Gene3D" id="3.40.50.720">
    <property type="entry name" value="NAD(P)-binding Rossmann-like Domain"/>
    <property type="match status" value="1"/>
</dbReference>
<dbReference type="PANTHER" id="PTHR44196:SF1">
    <property type="entry name" value="DEHYDROGENASE_REDUCTASE SDR FAMILY MEMBER 7B"/>
    <property type="match status" value="1"/>
</dbReference>
<dbReference type="PRINTS" id="PR00081">
    <property type="entry name" value="GDHRDH"/>
</dbReference>
<dbReference type="EMBL" id="NHNI01000001">
    <property type="protein sequence ID" value="OZY86690.1"/>
    <property type="molecule type" value="Genomic_DNA"/>
</dbReference>
<comment type="similarity">
    <text evidence="1 3">Belongs to the short-chain dehydrogenases/reductases (SDR) family.</text>
</comment>
<dbReference type="InterPro" id="IPR002347">
    <property type="entry name" value="SDR_fam"/>
</dbReference>
<dbReference type="InterPro" id="IPR020904">
    <property type="entry name" value="Sc_DH/Rdtase_CS"/>
</dbReference>
<evidence type="ECO:0000256" key="1">
    <source>
        <dbReference type="ARBA" id="ARBA00006484"/>
    </source>
</evidence>
<dbReference type="SMART" id="SM00822">
    <property type="entry name" value="PKS_KR"/>
    <property type="match status" value="1"/>
</dbReference>
<dbReference type="InterPro" id="IPR036291">
    <property type="entry name" value="NAD(P)-bd_dom_sf"/>
</dbReference>
<comment type="caution">
    <text evidence="5">The sequence shown here is derived from an EMBL/GenBank/DDBJ whole genome shotgun (WGS) entry which is preliminary data.</text>
</comment>
<sequence length="292" mass="31411">MNIRGKTILLTGATGGIGQAIAHRLASEGAVLILVGRSVTSLQQLAANLDLHRTKGFVLEADIATHAGREKIRTALIALSQPVDALINCAGISLFGLLPDNEPEAIENVIATNVTATVLLTRLVLPYLHRQQGRIITIGSSFGGLGYPGFAVYCATKFALRGFSEALRREMQTDESANGNVQVAYLAPRATQTAINSDAVCAMNRELGNAMDEPEVVAFAVEKMLRATQMRDRNIGWPERLFLRINSIFPSIIDGALRKQLPIIRRYAKANSHGSTAALTAGLEKTTQPSHS</sequence>
<dbReference type="Pfam" id="PF00106">
    <property type="entry name" value="adh_short"/>
    <property type="match status" value="1"/>
</dbReference>
<dbReference type="GO" id="GO:0016491">
    <property type="term" value="F:oxidoreductase activity"/>
    <property type="evidence" value="ECO:0007669"/>
    <property type="project" value="UniProtKB-KW"/>
</dbReference>
<dbReference type="SUPFAM" id="SSF51735">
    <property type="entry name" value="NAD(P)-binding Rossmann-fold domains"/>
    <property type="match status" value="1"/>
</dbReference>
<dbReference type="RefSeq" id="WP_094984305.1">
    <property type="nucleotide sequence ID" value="NZ_NHNI01000001.1"/>
</dbReference>